<feature type="coiled-coil region" evidence="5">
    <location>
        <begin position="228"/>
        <end position="294"/>
    </location>
</feature>
<evidence type="ECO:0000256" key="6">
    <source>
        <dbReference type="SAM" id="Phobius"/>
    </source>
</evidence>
<evidence type="ECO:0000259" key="7">
    <source>
        <dbReference type="PROSITE" id="PS51775"/>
    </source>
</evidence>
<feature type="transmembrane region" description="Helical" evidence="6">
    <location>
        <begin position="12"/>
        <end position="34"/>
    </location>
</feature>
<evidence type="ECO:0000256" key="3">
    <source>
        <dbReference type="ARBA" id="ARBA00022989"/>
    </source>
</evidence>
<keyword evidence="2 6" id="KW-0812">Transmembrane</keyword>
<dbReference type="Proteomes" id="UP001177003">
    <property type="component" value="Chromosome 2"/>
</dbReference>
<feature type="domain" description="GTD-binding" evidence="7">
    <location>
        <begin position="194"/>
        <end position="292"/>
    </location>
</feature>
<name>A0AA35YB35_LACSI</name>
<keyword evidence="9" id="KW-1185">Reference proteome</keyword>
<keyword evidence="3 6" id="KW-1133">Transmembrane helix</keyword>
<keyword evidence="4 6" id="KW-0472">Membrane</keyword>
<protein>
    <recommendedName>
        <fullName evidence="7">GTD-binding domain-containing protein</fullName>
    </recommendedName>
</protein>
<comment type="subcellular location">
    <subcellularLocation>
        <location evidence="1">Membrane</location>
        <topology evidence="1">Single-pass membrane protein</topology>
    </subcellularLocation>
</comment>
<dbReference type="Pfam" id="PF04576">
    <property type="entry name" value="Zein-binding"/>
    <property type="match status" value="1"/>
</dbReference>
<reference evidence="8" key="1">
    <citation type="submission" date="2023-04" db="EMBL/GenBank/DDBJ databases">
        <authorList>
            <person name="Vijverberg K."/>
            <person name="Xiong W."/>
            <person name="Schranz E."/>
        </authorList>
    </citation>
    <scope>NUCLEOTIDE SEQUENCE</scope>
</reference>
<organism evidence="8 9">
    <name type="scientific">Lactuca saligna</name>
    <name type="common">Willowleaf lettuce</name>
    <dbReference type="NCBI Taxonomy" id="75948"/>
    <lineage>
        <taxon>Eukaryota</taxon>
        <taxon>Viridiplantae</taxon>
        <taxon>Streptophyta</taxon>
        <taxon>Embryophyta</taxon>
        <taxon>Tracheophyta</taxon>
        <taxon>Spermatophyta</taxon>
        <taxon>Magnoliopsida</taxon>
        <taxon>eudicotyledons</taxon>
        <taxon>Gunneridae</taxon>
        <taxon>Pentapetalae</taxon>
        <taxon>asterids</taxon>
        <taxon>campanulids</taxon>
        <taxon>Asterales</taxon>
        <taxon>Asteraceae</taxon>
        <taxon>Cichorioideae</taxon>
        <taxon>Cichorieae</taxon>
        <taxon>Lactucinae</taxon>
        <taxon>Lactuca</taxon>
    </lineage>
</organism>
<evidence type="ECO:0000313" key="9">
    <source>
        <dbReference type="Proteomes" id="UP001177003"/>
    </source>
</evidence>
<dbReference type="InterPro" id="IPR039306">
    <property type="entry name" value="MYOB"/>
</dbReference>
<proteinExistence type="predicted"/>
<accession>A0AA35YB35</accession>
<evidence type="ECO:0000313" key="8">
    <source>
        <dbReference type="EMBL" id="CAI9272055.1"/>
    </source>
</evidence>
<gene>
    <name evidence="8" type="ORF">LSALG_LOCUS12300</name>
</gene>
<dbReference type="EMBL" id="OX465078">
    <property type="protein sequence ID" value="CAI9272055.1"/>
    <property type="molecule type" value="Genomic_DNA"/>
</dbReference>
<dbReference type="PANTHER" id="PTHR31448:SF52">
    <property type="entry name" value="MYOSIN-BINDING PROTEIN"/>
    <property type="match status" value="1"/>
</dbReference>
<evidence type="ECO:0000256" key="2">
    <source>
        <dbReference type="ARBA" id="ARBA00022692"/>
    </source>
</evidence>
<sequence>MAATQKTLFILAYAILEWTLILMLLLNSLFSFLIRKFATYYALKPPCFWCSTIDHLLEPNHDVNPFHNLICEAHATEFMSVCRNGKCSYTSMNFKVDSLDKSSHSASKIKSSHEENEIVQVMDLCMLNTSRHIQVFDQIIPIEWTDSSTSCSRGSSLNGDENMVINDEDQVKKEGEFLHSSGYENEEDEENKAATIDGLMEELKSERLVVCGLYIELDEERNASAIAANQAMAMITRLQEDKVALQIESMQNQRMMDEQAEYDKEVLQLLNELVMKLEKDKFELENELEMYKERFMDYDGKKKAKVKRRSITKKCLDETNVVDLQNSKTLEESVVEFDVERLWILDKLGELDETLMMLTDDRDEDLHGKASLQRERLCYKGNVFLGVFGIESVDEGDEASHSVWPIQENIKKKGDTKEVEV</sequence>
<dbReference type="GO" id="GO:0016020">
    <property type="term" value="C:membrane"/>
    <property type="evidence" value="ECO:0007669"/>
    <property type="project" value="UniProtKB-SubCell"/>
</dbReference>
<dbReference type="PROSITE" id="PS51775">
    <property type="entry name" value="GTD_BINDING"/>
    <property type="match status" value="1"/>
</dbReference>
<dbReference type="GO" id="GO:0080115">
    <property type="term" value="F:myosin XI tail binding"/>
    <property type="evidence" value="ECO:0007669"/>
    <property type="project" value="UniProtKB-ARBA"/>
</dbReference>
<evidence type="ECO:0000256" key="4">
    <source>
        <dbReference type="ARBA" id="ARBA00023136"/>
    </source>
</evidence>
<keyword evidence="5" id="KW-0175">Coiled coil</keyword>
<dbReference type="PANTHER" id="PTHR31448">
    <property type="entry name" value="MYOSIN-BINDING PROTEIN 2"/>
    <property type="match status" value="1"/>
</dbReference>
<evidence type="ECO:0000256" key="1">
    <source>
        <dbReference type="ARBA" id="ARBA00004167"/>
    </source>
</evidence>
<evidence type="ECO:0000256" key="5">
    <source>
        <dbReference type="SAM" id="Coils"/>
    </source>
</evidence>
<dbReference type="InterPro" id="IPR007656">
    <property type="entry name" value="GTD-bd"/>
</dbReference>
<dbReference type="AlphaFoldDB" id="A0AA35YB35"/>